<keyword evidence="4" id="KW-1185">Reference proteome</keyword>
<dbReference type="OrthoDB" id="693420at2759"/>
<dbReference type="InterPro" id="IPR007818">
    <property type="entry name" value="SHI"/>
</dbReference>
<dbReference type="GO" id="GO:0003700">
    <property type="term" value="F:DNA-binding transcription factor activity"/>
    <property type="evidence" value="ECO:0007669"/>
    <property type="project" value="InterPro"/>
</dbReference>
<evidence type="ECO:0000313" key="3">
    <source>
        <dbReference type="EnsemblPlants" id="Zm00001eb319580_P001"/>
    </source>
</evidence>
<dbReference type="eggNOG" id="ENOG502QQ15">
    <property type="taxonomic scope" value="Eukaryota"/>
</dbReference>
<reference evidence="2 4" key="1">
    <citation type="submission" date="2015-12" db="EMBL/GenBank/DDBJ databases">
        <title>Update maize B73 reference genome by single molecule sequencing technologies.</title>
        <authorList>
            <consortium name="Maize Genome Sequencing Project"/>
            <person name="Ware D."/>
        </authorList>
    </citation>
    <scope>NUCLEOTIDE SEQUENCE [LARGE SCALE GENOMIC DNA]</scope>
    <source>
        <strain evidence="4">cv. B73</strain>
        <tissue evidence="2">Seedling</tissue>
    </source>
</reference>
<dbReference type="Gramene" id="Zm00001eb319580_T001">
    <property type="protein sequence ID" value="Zm00001eb319580_P001"/>
    <property type="gene ID" value="Zm00001eb319580"/>
</dbReference>
<dbReference type="NCBIfam" id="TIGR01624">
    <property type="entry name" value="LRP1_Cterm"/>
    <property type="match status" value="1"/>
</dbReference>
<dbReference type="EnsemblPlants" id="Zm00001eb319580_T001">
    <property type="protein sequence ID" value="Zm00001eb319580_P001"/>
    <property type="gene ID" value="Zm00001eb319580"/>
</dbReference>
<reference evidence="3" key="2">
    <citation type="submission" date="2019-07" db="EMBL/GenBank/DDBJ databases">
        <authorList>
            <person name="Seetharam A."/>
            <person name="Woodhouse M."/>
            <person name="Cannon E."/>
        </authorList>
    </citation>
    <scope>NUCLEOTIDE SEQUENCE [LARGE SCALE GENOMIC DNA]</scope>
    <source>
        <strain evidence="3">cv. B73</strain>
    </source>
</reference>
<feature type="region of interest" description="Disordered" evidence="1">
    <location>
        <begin position="186"/>
        <end position="207"/>
    </location>
</feature>
<sequence>MHPFDAASFFSTTPEGGSFDARQQEEELAGAASSSPTPSRGTRAGVENASIRCQDCGHRAKAYYCAHCCSDRGFVCPGHAKTPYVPASQCSKRQQRLAAVDVELMPISKRPHRPALPSVAAHTTTSSVDQPIVTPALQRFAREVSLDAVFRRVRLGGPEPDVAYYTTITIAGHVFRGVLYDVGPHSGSGSTAASDTDGSGEEVGSSLTTAGGSCLDLTLGM</sequence>
<dbReference type="GeneID" id="103633089"/>
<dbReference type="InterPro" id="IPR006511">
    <property type="entry name" value="SHI_C"/>
</dbReference>
<dbReference type="PaxDb" id="4577-GRMZM2G179021_P01"/>
<dbReference type="KEGG" id="zma:103633089"/>
<dbReference type="Pfam" id="PF05142">
    <property type="entry name" value="DUF702"/>
    <property type="match status" value="1"/>
</dbReference>
<evidence type="ECO:0000256" key="1">
    <source>
        <dbReference type="SAM" id="MobiDB-lite"/>
    </source>
</evidence>
<protein>
    <submittedName>
        <fullName evidence="2">Protein SHI RELATED SEQUENCE 1</fullName>
    </submittedName>
</protein>
<dbReference type="OMA" id="YCAHCCS"/>
<gene>
    <name evidence="3" type="primary">LOC103633089</name>
    <name evidence="2" type="ORF">ZEAMMB73_Zm00001d021290</name>
</gene>
<dbReference type="PANTHER" id="PTHR31604">
    <property type="entry name" value="PROTEIN LATERAL ROOT PRIMORDIUM 1"/>
    <property type="match status" value="1"/>
</dbReference>
<proteinExistence type="predicted"/>
<organism evidence="2">
    <name type="scientific">Zea mays</name>
    <name type="common">Maize</name>
    <dbReference type="NCBI Taxonomy" id="4577"/>
    <lineage>
        <taxon>Eukaryota</taxon>
        <taxon>Viridiplantae</taxon>
        <taxon>Streptophyta</taxon>
        <taxon>Embryophyta</taxon>
        <taxon>Tracheophyta</taxon>
        <taxon>Spermatophyta</taxon>
        <taxon>Magnoliopsida</taxon>
        <taxon>Liliopsida</taxon>
        <taxon>Poales</taxon>
        <taxon>Poaceae</taxon>
        <taxon>PACMAD clade</taxon>
        <taxon>Panicoideae</taxon>
        <taxon>Andropogonodae</taxon>
        <taxon>Andropogoneae</taxon>
        <taxon>Tripsacinae</taxon>
        <taxon>Zea</taxon>
    </lineage>
</organism>
<accession>A0A1D6I9Q9</accession>
<dbReference type="PANTHER" id="PTHR31604:SF20">
    <property type="entry name" value="PROTEIN SHI RELATED SEQUENCE 1"/>
    <property type="match status" value="1"/>
</dbReference>
<dbReference type="GO" id="GO:0045893">
    <property type="term" value="P:positive regulation of DNA-templated transcription"/>
    <property type="evidence" value="ECO:0000318"/>
    <property type="project" value="GO_Central"/>
</dbReference>
<name>A0A1D6I9Q9_MAIZE</name>
<dbReference type="GO" id="GO:0003677">
    <property type="term" value="F:DNA binding"/>
    <property type="evidence" value="ECO:0000318"/>
    <property type="project" value="GO_Central"/>
</dbReference>
<evidence type="ECO:0000313" key="2">
    <source>
        <dbReference type="EMBL" id="ONM56741.1"/>
    </source>
</evidence>
<dbReference type="RefSeq" id="XP_008652989.1">
    <property type="nucleotide sequence ID" value="XM_008654767.4"/>
</dbReference>
<dbReference type="Proteomes" id="UP000007305">
    <property type="component" value="Chromosome 7"/>
</dbReference>
<dbReference type="GO" id="GO:0005634">
    <property type="term" value="C:nucleus"/>
    <property type="evidence" value="ECO:0000318"/>
    <property type="project" value="GO_Central"/>
</dbReference>
<dbReference type="ExpressionAtlas" id="A0A1D6I9Q9">
    <property type="expression patterns" value="baseline"/>
</dbReference>
<dbReference type="EMBL" id="CM007650">
    <property type="protein sequence ID" value="ONM56741.1"/>
    <property type="molecule type" value="Genomic_DNA"/>
</dbReference>
<evidence type="ECO:0000313" key="4">
    <source>
        <dbReference type="Proteomes" id="UP000007305"/>
    </source>
</evidence>
<dbReference type="AlphaFoldDB" id="A0A1D6I9Q9"/>
<reference evidence="3" key="3">
    <citation type="submission" date="2021-05" db="UniProtKB">
        <authorList>
            <consortium name="EnsemblPlants"/>
        </authorList>
    </citation>
    <scope>IDENTIFICATION</scope>
    <source>
        <strain evidence="3">cv. B73</strain>
    </source>
</reference>
<feature type="region of interest" description="Disordered" evidence="1">
    <location>
        <begin position="24"/>
        <end position="46"/>
    </location>
</feature>
<feature type="compositionally biased region" description="Polar residues" evidence="1">
    <location>
        <begin position="187"/>
        <end position="197"/>
    </location>
</feature>